<evidence type="ECO:0000259" key="1">
    <source>
        <dbReference type="PROSITE" id="PS50041"/>
    </source>
</evidence>
<dbReference type="InterPro" id="IPR016186">
    <property type="entry name" value="C-type_lectin-like/link_sf"/>
</dbReference>
<keyword evidence="3" id="KW-1185">Reference proteome</keyword>
<dbReference type="PROSITE" id="PS50041">
    <property type="entry name" value="C_TYPE_LECTIN_2"/>
    <property type="match status" value="3"/>
</dbReference>
<dbReference type="InterPro" id="IPR016187">
    <property type="entry name" value="CTDL_fold"/>
</dbReference>
<feature type="domain" description="C-type lectin" evidence="1">
    <location>
        <begin position="289"/>
        <end position="388"/>
    </location>
</feature>
<dbReference type="InterPro" id="IPR001304">
    <property type="entry name" value="C-type_lectin-like"/>
</dbReference>
<evidence type="ECO:0000313" key="2">
    <source>
        <dbReference type="EMBL" id="CAL1603023.1"/>
    </source>
</evidence>
<feature type="domain" description="C-type lectin" evidence="1">
    <location>
        <begin position="168"/>
        <end position="276"/>
    </location>
</feature>
<reference evidence="2 3" key="1">
    <citation type="submission" date="2024-04" db="EMBL/GenBank/DDBJ databases">
        <authorList>
            <person name="Waldvogel A.-M."/>
            <person name="Schoenle A."/>
        </authorList>
    </citation>
    <scope>NUCLEOTIDE SEQUENCE [LARGE SCALE GENOMIC DNA]</scope>
</reference>
<evidence type="ECO:0000313" key="3">
    <source>
        <dbReference type="Proteomes" id="UP001497482"/>
    </source>
</evidence>
<dbReference type="Gene3D" id="3.10.100.10">
    <property type="entry name" value="Mannose-Binding Protein A, subunit A"/>
    <property type="match status" value="3"/>
</dbReference>
<dbReference type="SUPFAM" id="SSF56436">
    <property type="entry name" value="C-type lectin-like"/>
    <property type="match status" value="3"/>
</dbReference>
<name>A0AAV2LP99_KNICA</name>
<dbReference type="PANTHER" id="PTHR45784">
    <property type="entry name" value="C-TYPE LECTIN DOMAIN FAMILY 20 MEMBER A-RELATED"/>
    <property type="match status" value="1"/>
</dbReference>
<dbReference type="Pfam" id="PF00059">
    <property type="entry name" value="Lectin_C"/>
    <property type="match status" value="2"/>
</dbReference>
<dbReference type="EMBL" id="OZ035826">
    <property type="protein sequence ID" value="CAL1603023.1"/>
    <property type="molecule type" value="Genomic_DNA"/>
</dbReference>
<dbReference type="SMART" id="SM00034">
    <property type="entry name" value="CLECT"/>
    <property type="match status" value="2"/>
</dbReference>
<sequence length="391" mass="43952">MFEMGQRQSDAAFRGPQAGLEMILLFLWNSGLVWTWFGSGVEALILRRPVWYISTPHTWSQARDTCRSVYNGDLLTVSSWSELLPLDLSRYYSWLGVIYHGDHCHWEYEGNDHTDAQWVPVELAPDQPQSNGSSKCVLAQYQTDKTFRAHCSEMHFFYCSGPVLPPVFVAQTKTRSDAEDFCENAGLRISTFPSKSSPQWPGSPFYKPQDLPVWIGLHGDGGSWRWSDGSEADYRKWSPDLSAPPDASSGSCASTSSLSRFMSAQSCSEFLPFLCSSHDVVLVLDLFRWEEAVEVCDSLPLPGSFRLLQQEYHLQHMDKIKNVLQFSTTTKVWVGQRYLGGSWFWSHGGAVSQSECPQSDLHCGALVNSQSGAIEPCDCSLRLNVLCSREL</sequence>
<organism evidence="2 3">
    <name type="scientific">Knipowitschia caucasica</name>
    <name type="common">Caucasian dwarf goby</name>
    <name type="synonym">Pomatoschistus caucasicus</name>
    <dbReference type="NCBI Taxonomy" id="637954"/>
    <lineage>
        <taxon>Eukaryota</taxon>
        <taxon>Metazoa</taxon>
        <taxon>Chordata</taxon>
        <taxon>Craniata</taxon>
        <taxon>Vertebrata</taxon>
        <taxon>Euteleostomi</taxon>
        <taxon>Actinopterygii</taxon>
        <taxon>Neopterygii</taxon>
        <taxon>Teleostei</taxon>
        <taxon>Neoteleostei</taxon>
        <taxon>Acanthomorphata</taxon>
        <taxon>Gobiaria</taxon>
        <taxon>Gobiiformes</taxon>
        <taxon>Gobioidei</taxon>
        <taxon>Gobiidae</taxon>
        <taxon>Gobiinae</taxon>
        <taxon>Knipowitschia</taxon>
    </lineage>
</organism>
<gene>
    <name evidence="2" type="ORF">KC01_LOCUS30750</name>
</gene>
<dbReference type="PANTHER" id="PTHR45784:SF3">
    <property type="entry name" value="C-TYPE LECTIN DOMAIN FAMILY 4 MEMBER K-LIKE-RELATED"/>
    <property type="match status" value="1"/>
</dbReference>
<accession>A0AAV2LP99</accession>
<feature type="domain" description="C-type lectin" evidence="1">
    <location>
        <begin position="46"/>
        <end position="160"/>
    </location>
</feature>
<dbReference type="AlphaFoldDB" id="A0AAV2LP99"/>
<proteinExistence type="predicted"/>
<dbReference type="CDD" id="cd00037">
    <property type="entry name" value="CLECT"/>
    <property type="match status" value="1"/>
</dbReference>
<protein>
    <recommendedName>
        <fullName evidence="1">C-type lectin domain-containing protein</fullName>
    </recommendedName>
</protein>
<dbReference type="Proteomes" id="UP001497482">
    <property type="component" value="Chromosome 4"/>
</dbReference>